<dbReference type="PANTHER" id="PTHR12083">
    <property type="entry name" value="BIFUNCTIONAL POLYNUCLEOTIDE PHOSPHATASE/KINASE"/>
    <property type="match status" value="1"/>
</dbReference>
<dbReference type="SUPFAM" id="SSF56784">
    <property type="entry name" value="HAD-like"/>
    <property type="match status" value="1"/>
</dbReference>
<evidence type="ECO:0000313" key="2">
    <source>
        <dbReference type="EMBL" id="EFA82704.1"/>
    </source>
</evidence>
<dbReference type="Gene3D" id="3.40.50.1000">
    <property type="entry name" value="HAD superfamily/HAD-like"/>
    <property type="match status" value="2"/>
</dbReference>
<dbReference type="EMBL" id="ADBJ01000018">
    <property type="protein sequence ID" value="EFA82704.1"/>
    <property type="molecule type" value="Genomic_DNA"/>
</dbReference>
<keyword evidence="3" id="KW-1185">Reference proteome</keyword>
<comment type="caution">
    <text evidence="2">The sequence shown here is derived from an EMBL/GenBank/DDBJ whole genome shotgun (WGS) entry which is preliminary data.</text>
</comment>
<dbReference type="FunFam" id="3.40.50.300:FF:000737">
    <property type="entry name" value="Bifunctional polynucleotide phosphatase/kinase"/>
    <property type="match status" value="1"/>
</dbReference>
<dbReference type="GO" id="GO:0003690">
    <property type="term" value="F:double-stranded DNA binding"/>
    <property type="evidence" value="ECO:0007669"/>
    <property type="project" value="TreeGrafter"/>
</dbReference>
<dbReference type="GO" id="GO:0046404">
    <property type="term" value="F:ATP-dependent polydeoxyribonucleotide 5'-hydroxyl-kinase activity"/>
    <property type="evidence" value="ECO:0007669"/>
    <property type="project" value="TreeGrafter"/>
</dbReference>
<name>D3B7G1_HETP5</name>
<dbReference type="InterPro" id="IPR036412">
    <property type="entry name" value="HAD-like_sf"/>
</dbReference>
<dbReference type="PANTHER" id="PTHR12083:SF9">
    <property type="entry name" value="BIFUNCTIONAL POLYNUCLEOTIDE PHOSPHATASE_KINASE"/>
    <property type="match status" value="1"/>
</dbReference>
<organism evidence="2 3">
    <name type="scientific">Heterostelium pallidum (strain ATCC 26659 / Pp 5 / PN500)</name>
    <name type="common">Cellular slime mold</name>
    <name type="synonym">Polysphondylium pallidum</name>
    <dbReference type="NCBI Taxonomy" id="670386"/>
    <lineage>
        <taxon>Eukaryota</taxon>
        <taxon>Amoebozoa</taxon>
        <taxon>Evosea</taxon>
        <taxon>Eumycetozoa</taxon>
        <taxon>Dictyostelia</taxon>
        <taxon>Acytosteliales</taxon>
        <taxon>Acytosteliaceae</taxon>
        <taxon>Heterostelium</taxon>
    </lineage>
</organism>
<feature type="region of interest" description="Disordered" evidence="1">
    <location>
        <begin position="42"/>
        <end position="160"/>
    </location>
</feature>
<evidence type="ECO:0000256" key="1">
    <source>
        <dbReference type="SAM" id="MobiDB-lite"/>
    </source>
</evidence>
<feature type="compositionally biased region" description="Basic and acidic residues" evidence="1">
    <location>
        <begin position="88"/>
        <end position="99"/>
    </location>
</feature>
<dbReference type="Pfam" id="PF13671">
    <property type="entry name" value="AAA_33"/>
    <property type="match status" value="1"/>
</dbReference>
<dbReference type="GO" id="GO:0046403">
    <property type="term" value="F:polynucleotide 3'-phosphatase activity"/>
    <property type="evidence" value="ECO:0007669"/>
    <property type="project" value="TreeGrafter"/>
</dbReference>
<protein>
    <submittedName>
        <fullName evidence="2">Uncharacterized protein</fullName>
    </submittedName>
</protein>
<dbReference type="GeneID" id="31359886"/>
<feature type="compositionally biased region" description="Low complexity" evidence="1">
    <location>
        <begin position="53"/>
        <end position="66"/>
    </location>
</feature>
<evidence type="ECO:0000313" key="3">
    <source>
        <dbReference type="Proteomes" id="UP000001396"/>
    </source>
</evidence>
<dbReference type="InterPro" id="IPR023214">
    <property type="entry name" value="HAD_sf"/>
</dbReference>
<gene>
    <name evidence="2" type="ORF">PPL_04399</name>
</gene>
<dbReference type="FunCoup" id="D3B7G1">
    <property type="interactions" value="332"/>
</dbReference>
<reference evidence="2 3" key="1">
    <citation type="journal article" date="2011" name="Genome Res.">
        <title>Phylogeny-wide analysis of social amoeba genomes highlights ancient origins for complex intercellular communication.</title>
        <authorList>
            <person name="Heidel A.J."/>
            <person name="Lawal H.M."/>
            <person name="Felder M."/>
            <person name="Schilde C."/>
            <person name="Helps N.R."/>
            <person name="Tunggal B."/>
            <person name="Rivero F."/>
            <person name="John U."/>
            <person name="Schleicher M."/>
            <person name="Eichinger L."/>
            <person name="Platzer M."/>
            <person name="Noegel A.A."/>
            <person name="Schaap P."/>
            <person name="Gloeckner G."/>
        </authorList>
    </citation>
    <scope>NUCLEOTIDE SEQUENCE [LARGE SCALE GENOMIC DNA]</scope>
    <source>
        <strain evidence="3">ATCC 26659 / Pp 5 / PN500</strain>
    </source>
</reference>
<dbReference type="OMA" id="HCRHNER"/>
<dbReference type="GO" id="GO:0006281">
    <property type="term" value="P:DNA repair"/>
    <property type="evidence" value="ECO:0007669"/>
    <property type="project" value="TreeGrafter"/>
</dbReference>
<dbReference type="InParanoid" id="D3B7G1"/>
<accession>D3B7G1</accession>
<dbReference type="Pfam" id="PF08645">
    <property type="entry name" value="PNK3P"/>
    <property type="match status" value="2"/>
</dbReference>
<dbReference type="InterPro" id="IPR013954">
    <property type="entry name" value="PNK3P"/>
</dbReference>
<feature type="compositionally biased region" description="Low complexity" evidence="1">
    <location>
        <begin position="151"/>
        <end position="160"/>
    </location>
</feature>
<dbReference type="Gene3D" id="3.40.50.300">
    <property type="entry name" value="P-loop containing nucleotide triphosphate hydrolases"/>
    <property type="match status" value="1"/>
</dbReference>
<dbReference type="RefSeq" id="XP_020434821.1">
    <property type="nucleotide sequence ID" value="XM_020575301.1"/>
</dbReference>
<dbReference type="SUPFAM" id="SSF52540">
    <property type="entry name" value="P-loop containing nucleoside triphosphate hydrolases"/>
    <property type="match status" value="1"/>
</dbReference>
<feature type="compositionally biased region" description="Acidic residues" evidence="1">
    <location>
        <begin position="74"/>
        <end position="87"/>
    </location>
</feature>
<dbReference type="STRING" id="670386.D3B7G1"/>
<dbReference type="Proteomes" id="UP000001396">
    <property type="component" value="Unassembled WGS sequence"/>
</dbReference>
<dbReference type="AlphaFoldDB" id="D3B7G1"/>
<sequence>MAYEQEALENMLYKQVADICKTLGIKVKSTKAYLIKEIMAHQGDATSPDTTAKKVAAPAPKKNQANPKRKAYEPDSDEEKEEEEEKKEEEKDGADLPEKAEEEEEPVQPTKRTRTATGKAIPVAAPKKPVAKKEESESEVEEEEEEEEEPTTTTTTTSNVSKVTKAIAKSTQPLGKWTIHKDEAYFFLEQHISRSKIAAFDMDDTMVEPKSGAKFAKSRTDWQWWNPVVPTMMKQLHDDGYQVIVITNQGGIGVKVQFDLANSFYVGDAAGRPDGWKPGKKKDFAASDKGFAMASNIDFKTPEEFFLKEAPTTAINSKFVVPKATTSGPELQGDDQTVVSKTQELVIMVGWPASGKSTFTKKHFIAAGYAWANQDTLKVKAKVQKFAEEQLSQGKSVVIDNTNPTKAARKEYINIAKRHGVQVRCFHMQTDRETSYHNNYHRERTLDVKHVPTMVYHMYNKNFEAPELSEGFKEIKKVNFVLALDPKHESSYKIPVPNTAISGT</sequence>
<feature type="compositionally biased region" description="Acidic residues" evidence="1">
    <location>
        <begin position="136"/>
        <end position="150"/>
    </location>
</feature>
<dbReference type="InterPro" id="IPR027417">
    <property type="entry name" value="P-loop_NTPase"/>
</dbReference>
<proteinExistence type="predicted"/>